<organism evidence="1 2">
    <name type="scientific">Mediterraneibacter hominis</name>
    <dbReference type="NCBI Taxonomy" id="2763054"/>
    <lineage>
        <taxon>Bacteria</taxon>
        <taxon>Bacillati</taxon>
        <taxon>Bacillota</taxon>
        <taxon>Clostridia</taxon>
        <taxon>Lachnospirales</taxon>
        <taxon>Lachnospiraceae</taxon>
        <taxon>Mediterraneibacter</taxon>
    </lineage>
</organism>
<sequence>MCNFLSGIIFKNEVYLAPMYNQSHSALLRKLNVRDSFIVKANWVKVELIPHENNLLSDITKWKYIVDQDIIPEWYEEKKEKYESDFRNTAKRWVKQNIVEICGQPCTKLKTENGNTYLHTCYPLFYSEFGCTTNYAESSIRERVVNSDFAKALEEKYGENLVPVSIDLTSLDGLKDYGILNEDILGIPDINLYRECRENIFVGNSWWWLVTPNSTPAVYDSSFVQYVDYGGRVSCNGCGYDGGGVRPFFILPSSIFVFPDAK</sequence>
<dbReference type="AlphaFoldDB" id="A0A923LH06"/>
<proteinExistence type="predicted"/>
<evidence type="ECO:0000313" key="1">
    <source>
        <dbReference type="EMBL" id="MBC5688145.1"/>
    </source>
</evidence>
<dbReference type="EMBL" id="JACOPF010000001">
    <property type="protein sequence ID" value="MBC5688145.1"/>
    <property type="molecule type" value="Genomic_DNA"/>
</dbReference>
<accession>A0A923LH06</accession>
<gene>
    <name evidence="1" type="ORF">H8S37_04250</name>
</gene>
<dbReference type="Proteomes" id="UP000652477">
    <property type="component" value="Unassembled WGS sequence"/>
</dbReference>
<reference evidence="1" key="1">
    <citation type="submission" date="2020-08" db="EMBL/GenBank/DDBJ databases">
        <title>Genome public.</title>
        <authorList>
            <person name="Liu C."/>
            <person name="Sun Q."/>
        </authorList>
    </citation>
    <scope>NUCLEOTIDE SEQUENCE</scope>
    <source>
        <strain evidence="1">NSJ-55</strain>
    </source>
</reference>
<name>A0A923LH06_9FIRM</name>
<comment type="caution">
    <text evidence="1">The sequence shown here is derived from an EMBL/GenBank/DDBJ whole genome shotgun (WGS) entry which is preliminary data.</text>
</comment>
<protein>
    <submittedName>
        <fullName evidence="1">Uncharacterized protein</fullName>
    </submittedName>
</protein>
<dbReference type="RefSeq" id="WP_186874779.1">
    <property type="nucleotide sequence ID" value="NZ_JACOPF010000001.1"/>
</dbReference>
<evidence type="ECO:0000313" key="2">
    <source>
        <dbReference type="Proteomes" id="UP000652477"/>
    </source>
</evidence>
<keyword evidence="2" id="KW-1185">Reference proteome</keyword>